<dbReference type="EMBL" id="CP022355">
    <property type="protein sequence ID" value="ASK78074.1"/>
    <property type="molecule type" value="Genomic_DNA"/>
</dbReference>
<evidence type="ECO:0000256" key="5">
    <source>
        <dbReference type="ARBA" id="ARBA00022603"/>
    </source>
</evidence>
<dbReference type="AlphaFoldDB" id="A0A220VCF6"/>
<evidence type="ECO:0000256" key="8">
    <source>
        <dbReference type="PIRNR" id="PIRNR004553"/>
    </source>
</evidence>
<keyword evidence="5 8" id="KW-0489">Methyltransferase</keyword>
<dbReference type="InterPro" id="IPR002052">
    <property type="entry name" value="DNA_methylase_N6_adenine_CS"/>
</dbReference>
<gene>
    <name evidence="9" type="primary">rsmD</name>
    <name evidence="9" type="ORF">CF386_02930</name>
</gene>
<dbReference type="PANTHER" id="PTHR43542:SF1">
    <property type="entry name" value="METHYLTRANSFERASE"/>
    <property type="match status" value="1"/>
</dbReference>
<dbReference type="PIRSF" id="PIRSF004553">
    <property type="entry name" value="CHP00095"/>
    <property type="match status" value="1"/>
</dbReference>
<dbReference type="PANTHER" id="PTHR43542">
    <property type="entry name" value="METHYLTRANSFERASE"/>
    <property type="match status" value="1"/>
</dbReference>
<keyword evidence="6 8" id="KW-0808">Transferase</keyword>
<dbReference type="PROSITE" id="PS00092">
    <property type="entry name" value="N6_MTASE"/>
    <property type="match status" value="1"/>
</dbReference>
<dbReference type="Gene3D" id="3.40.50.150">
    <property type="entry name" value="Vaccinia Virus protein VP39"/>
    <property type="match status" value="1"/>
</dbReference>
<dbReference type="RefSeq" id="WP_089072983.1">
    <property type="nucleotide sequence ID" value="NZ_CBCSAM010000009.1"/>
</dbReference>
<proteinExistence type="inferred from homology"/>
<organism evidence="9 10">
    <name type="scientific">Paraphotobacterium marinum</name>
    <dbReference type="NCBI Taxonomy" id="1755811"/>
    <lineage>
        <taxon>Bacteria</taxon>
        <taxon>Pseudomonadati</taxon>
        <taxon>Pseudomonadota</taxon>
        <taxon>Gammaproteobacteria</taxon>
        <taxon>Vibrionales</taxon>
        <taxon>Vibrionaceae</taxon>
        <taxon>Paraphotobacterium</taxon>
    </lineage>
</organism>
<evidence type="ECO:0000313" key="9">
    <source>
        <dbReference type="EMBL" id="ASK78074.1"/>
    </source>
</evidence>
<protein>
    <recommendedName>
        <fullName evidence="4 8">Ribosomal RNA small subunit methyltransferase D</fullName>
        <ecNumber evidence="3 8">2.1.1.171</ecNumber>
    </recommendedName>
</protein>
<keyword evidence="10" id="KW-1185">Reference proteome</keyword>
<evidence type="ECO:0000256" key="4">
    <source>
        <dbReference type="ARBA" id="ARBA00013682"/>
    </source>
</evidence>
<dbReference type="Proteomes" id="UP000242175">
    <property type="component" value="Chromosome large"/>
</dbReference>
<dbReference type="Pfam" id="PF03602">
    <property type="entry name" value="Cons_hypoth95"/>
    <property type="match status" value="1"/>
</dbReference>
<evidence type="ECO:0000256" key="7">
    <source>
        <dbReference type="ARBA" id="ARBA00048326"/>
    </source>
</evidence>
<evidence type="ECO:0000256" key="2">
    <source>
        <dbReference type="ARBA" id="ARBA00005269"/>
    </source>
</evidence>
<evidence type="ECO:0000256" key="3">
    <source>
        <dbReference type="ARBA" id="ARBA00012141"/>
    </source>
</evidence>
<evidence type="ECO:0000256" key="1">
    <source>
        <dbReference type="ARBA" id="ARBA00002649"/>
    </source>
</evidence>
<keyword evidence="8" id="KW-0698">rRNA processing</keyword>
<dbReference type="CDD" id="cd02440">
    <property type="entry name" value="AdoMet_MTases"/>
    <property type="match status" value="1"/>
</dbReference>
<dbReference type="InterPro" id="IPR029063">
    <property type="entry name" value="SAM-dependent_MTases_sf"/>
</dbReference>
<comment type="similarity">
    <text evidence="2 8">Belongs to the methyltransferase superfamily. RsmD family.</text>
</comment>
<keyword evidence="8" id="KW-0949">S-adenosyl-L-methionine</keyword>
<sequence length="187" mass="21567">MKKKLGSIRIVSGKLKGRKIYFQDSEGLRPTADRVKETLFNWLMFKIHDKNILDLFAGSGNLSFESLSRGAAQIELIEKEQRTFKTILENISQLNATEINAINQDSFDYLTSTQKKFDIVFIDPPFNKELVQKSIDMIADRDILNPDAYIYLETESSLTQLEIPSNWKLVKEKKISNVMIKLFQVNN</sequence>
<evidence type="ECO:0000256" key="6">
    <source>
        <dbReference type="ARBA" id="ARBA00022679"/>
    </source>
</evidence>
<name>A0A220VCF6_9GAMM</name>
<dbReference type="InterPro" id="IPR004398">
    <property type="entry name" value="RNA_MeTrfase_RsmD"/>
</dbReference>
<dbReference type="GO" id="GO:0052913">
    <property type="term" value="F:16S rRNA (guanine(966)-N(2))-methyltransferase activity"/>
    <property type="evidence" value="ECO:0007669"/>
    <property type="project" value="UniProtKB-EC"/>
</dbReference>
<dbReference type="NCBIfam" id="TIGR00095">
    <property type="entry name" value="16S rRNA (guanine(966)-N(2))-methyltransferase RsmD"/>
    <property type="match status" value="1"/>
</dbReference>
<dbReference type="KEGG" id="pmai:CF386_02930"/>
<dbReference type="SUPFAM" id="SSF53335">
    <property type="entry name" value="S-adenosyl-L-methionine-dependent methyltransferases"/>
    <property type="match status" value="1"/>
</dbReference>
<accession>A0A220VCF6</accession>
<reference evidence="9 10" key="1">
    <citation type="journal article" date="2016" name="Int. J. Syst. Evol. Microbiol.">
        <title>Paraphotobacterium marinum gen. nov., sp. nov., a member of the family Vibrionaceae, isolated from surface seawater.</title>
        <authorList>
            <person name="Huang Z."/>
            <person name="Dong C."/>
            <person name="Shao Z."/>
        </authorList>
    </citation>
    <scope>NUCLEOTIDE SEQUENCE [LARGE SCALE GENOMIC DNA]</scope>
    <source>
        <strain evidence="9 10">NSCS20N07D</strain>
    </source>
</reference>
<evidence type="ECO:0000313" key="10">
    <source>
        <dbReference type="Proteomes" id="UP000242175"/>
    </source>
</evidence>
<dbReference type="OrthoDB" id="9803017at2"/>
<comment type="catalytic activity">
    <reaction evidence="7 8">
        <text>guanosine(966) in 16S rRNA + S-adenosyl-L-methionine = N(2)-methylguanosine(966) in 16S rRNA + S-adenosyl-L-homocysteine + H(+)</text>
        <dbReference type="Rhea" id="RHEA:23548"/>
        <dbReference type="Rhea" id="RHEA-COMP:10211"/>
        <dbReference type="Rhea" id="RHEA-COMP:10212"/>
        <dbReference type="ChEBI" id="CHEBI:15378"/>
        <dbReference type="ChEBI" id="CHEBI:57856"/>
        <dbReference type="ChEBI" id="CHEBI:59789"/>
        <dbReference type="ChEBI" id="CHEBI:74269"/>
        <dbReference type="ChEBI" id="CHEBI:74481"/>
        <dbReference type="EC" id="2.1.1.171"/>
    </reaction>
</comment>
<dbReference type="GO" id="GO:0003676">
    <property type="term" value="F:nucleic acid binding"/>
    <property type="evidence" value="ECO:0007669"/>
    <property type="project" value="InterPro"/>
</dbReference>
<comment type="function">
    <text evidence="1 8">Specifically methylates the guanine in position 966 of 16S rRNA in the assembled 30S particle.</text>
</comment>
<dbReference type="EC" id="2.1.1.171" evidence="3 8"/>